<dbReference type="AlphaFoldDB" id="A0A1A0H845"/>
<sequence>MTNLPETMLDDWASLGSTTCIRAHLLLLFEIKSTGICRDILSWFQSVSFDSGFLHSSSILFLQKRSVKKRVGRLGVAGLADRHQRPACYYYLKSVVRVLKRHWAMVSRAIFYFGLLHFDFNCESVKRRFWRIGHGWPYDIAATTSKVSSIGN</sequence>
<comment type="caution">
    <text evidence="1">The sequence shown here is derived from an EMBL/GenBank/DDBJ whole genome shotgun (WGS) entry which is preliminary data.</text>
</comment>
<dbReference type="Proteomes" id="UP000092555">
    <property type="component" value="Unassembled WGS sequence"/>
</dbReference>
<name>A0A1A0H845_9ASCO</name>
<organism evidence="1 2">
    <name type="scientific">Metschnikowia bicuspidata var. bicuspidata NRRL YB-4993</name>
    <dbReference type="NCBI Taxonomy" id="869754"/>
    <lineage>
        <taxon>Eukaryota</taxon>
        <taxon>Fungi</taxon>
        <taxon>Dikarya</taxon>
        <taxon>Ascomycota</taxon>
        <taxon>Saccharomycotina</taxon>
        <taxon>Pichiomycetes</taxon>
        <taxon>Metschnikowiaceae</taxon>
        <taxon>Metschnikowia</taxon>
    </lineage>
</organism>
<dbReference type="GeneID" id="30027840"/>
<accession>A0A1A0H845</accession>
<dbReference type="EMBL" id="LXTC01000004">
    <property type="protein sequence ID" value="OBA20274.1"/>
    <property type="molecule type" value="Genomic_DNA"/>
</dbReference>
<gene>
    <name evidence="1" type="ORF">METBIDRAFT_195059</name>
</gene>
<keyword evidence="2" id="KW-1185">Reference proteome</keyword>
<reference evidence="1 2" key="1">
    <citation type="submission" date="2016-05" db="EMBL/GenBank/DDBJ databases">
        <title>Comparative genomics of biotechnologically important yeasts.</title>
        <authorList>
            <consortium name="DOE Joint Genome Institute"/>
            <person name="Riley R."/>
            <person name="Haridas S."/>
            <person name="Wolfe K.H."/>
            <person name="Lopes M.R."/>
            <person name="Hittinger C.T."/>
            <person name="Goker M."/>
            <person name="Salamov A."/>
            <person name="Wisecaver J."/>
            <person name="Long T.M."/>
            <person name="Aerts A.L."/>
            <person name="Barry K."/>
            <person name="Choi C."/>
            <person name="Clum A."/>
            <person name="Coughlan A.Y."/>
            <person name="Deshpande S."/>
            <person name="Douglass A.P."/>
            <person name="Hanson S.J."/>
            <person name="Klenk H.-P."/>
            <person name="LaButti K."/>
            <person name="Lapidus A."/>
            <person name="Lindquist E."/>
            <person name="Lipzen A."/>
            <person name="Meier-kolthoff J.P."/>
            <person name="Ohm R.A."/>
            <person name="Otillar R.P."/>
            <person name="Pangilinan J."/>
            <person name="Peng Y."/>
            <person name="Rokas A."/>
            <person name="Rosa C.A."/>
            <person name="Scheuner C."/>
            <person name="Sibirny A.A."/>
            <person name="Slot J.C."/>
            <person name="Stielow J.B."/>
            <person name="Sun H."/>
            <person name="Kurtzman C.P."/>
            <person name="Blackwell M."/>
            <person name="Grigoriev I.V."/>
            <person name="Jeffries T.W."/>
        </authorList>
    </citation>
    <scope>NUCLEOTIDE SEQUENCE [LARGE SCALE GENOMIC DNA]</scope>
    <source>
        <strain evidence="1 2">NRRL YB-4993</strain>
    </source>
</reference>
<protein>
    <submittedName>
        <fullName evidence="1">Uncharacterized protein</fullName>
    </submittedName>
</protein>
<dbReference type="RefSeq" id="XP_018710796.1">
    <property type="nucleotide sequence ID" value="XM_018854864.1"/>
</dbReference>
<evidence type="ECO:0000313" key="1">
    <source>
        <dbReference type="EMBL" id="OBA20274.1"/>
    </source>
</evidence>
<proteinExistence type="predicted"/>
<evidence type="ECO:0000313" key="2">
    <source>
        <dbReference type="Proteomes" id="UP000092555"/>
    </source>
</evidence>